<keyword evidence="3" id="KW-1185">Reference proteome</keyword>
<evidence type="ECO:0000313" key="3">
    <source>
        <dbReference type="Proteomes" id="UP001231518"/>
    </source>
</evidence>
<protein>
    <submittedName>
        <fullName evidence="2">Uncharacterized protein</fullName>
    </submittedName>
</protein>
<evidence type="ECO:0000313" key="2">
    <source>
        <dbReference type="EMBL" id="KAJ8728596.1"/>
    </source>
</evidence>
<accession>A0AAD7YU85</accession>
<dbReference type="EMBL" id="JARGEI010000007">
    <property type="protein sequence ID" value="KAJ8728596.1"/>
    <property type="molecule type" value="Genomic_DNA"/>
</dbReference>
<gene>
    <name evidence="2" type="ORF">PYW07_006292</name>
</gene>
<feature type="region of interest" description="Disordered" evidence="1">
    <location>
        <begin position="1"/>
        <end position="72"/>
    </location>
</feature>
<organism evidence="2 3">
    <name type="scientific">Mythimna separata</name>
    <name type="common">Oriental armyworm</name>
    <name type="synonym">Pseudaletia separata</name>
    <dbReference type="NCBI Taxonomy" id="271217"/>
    <lineage>
        <taxon>Eukaryota</taxon>
        <taxon>Metazoa</taxon>
        <taxon>Ecdysozoa</taxon>
        <taxon>Arthropoda</taxon>
        <taxon>Hexapoda</taxon>
        <taxon>Insecta</taxon>
        <taxon>Pterygota</taxon>
        <taxon>Neoptera</taxon>
        <taxon>Endopterygota</taxon>
        <taxon>Lepidoptera</taxon>
        <taxon>Glossata</taxon>
        <taxon>Ditrysia</taxon>
        <taxon>Noctuoidea</taxon>
        <taxon>Noctuidae</taxon>
        <taxon>Noctuinae</taxon>
        <taxon>Hadenini</taxon>
        <taxon>Mythimna</taxon>
    </lineage>
</organism>
<evidence type="ECO:0000256" key="1">
    <source>
        <dbReference type="SAM" id="MobiDB-lite"/>
    </source>
</evidence>
<feature type="compositionally biased region" description="Polar residues" evidence="1">
    <location>
        <begin position="1"/>
        <end position="35"/>
    </location>
</feature>
<comment type="caution">
    <text evidence="2">The sequence shown here is derived from an EMBL/GenBank/DDBJ whole genome shotgun (WGS) entry which is preliminary data.</text>
</comment>
<dbReference type="AlphaFoldDB" id="A0AAD7YU85"/>
<reference evidence="2" key="1">
    <citation type="submission" date="2023-03" db="EMBL/GenBank/DDBJ databases">
        <title>Chromosome-level genomes of two armyworms, Mythimna separata and Mythimna loreyi, provide insights into the biosynthesis and reception of sex pheromones.</title>
        <authorList>
            <person name="Zhao H."/>
        </authorList>
    </citation>
    <scope>NUCLEOTIDE SEQUENCE</scope>
    <source>
        <strain evidence="2">BeijingLab</strain>
        <tissue evidence="2">Pupa</tissue>
    </source>
</reference>
<sequence length="154" mass="17092">MQRTLPKPTLTQGQSVSEPDLTSSATKVGSNSEDFNITMRANKRFRLNDSPVKEPDPALHPEFQNGKPDKEKDSITANLQADNERLKSNANELTTRLGVVKQHVRESNIETNGIPEYKNENLANTLINLSTTIGSPLNDIDILQITQIAKLNKN</sequence>
<proteinExistence type="predicted"/>
<name>A0AAD7YU85_MYTSE</name>
<dbReference type="Proteomes" id="UP001231518">
    <property type="component" value="Chromosome 19"/>
</dbReference>